<reference evidence="3 4" key="1">
    <citation type="submission" date="2019-01" db="EMBL/GenBank/DDBJ databases">
        <title>Sequencing of cultivated peanut Arachis hypogaea provides insights into genome evolution and oil improvement.</title>
        <authorList>
            <person name="Chen X."/>
        </authorList>
    </citation>
    <scope>NUCLEOTIDE SEQUENCE [LARGE SCALE GENOMIC DNA]</scope>
    <source>
        <strain evidence="4">cv. Fuhuasheng</strain>
        <tissue evidence="3">Leaves</tissue>
    </source>
</reference>
<dbReference type="InterPro" id="IPR029055">
    <property type="entry name" value="Ntn_hydrolases_N"/>
</dbReference>
<keyword evidence="1" id="KW-0808">Transferase</keyword>
<dbReference type="STRING" id="3818.A0A445BRX2"/>
<dbReference type="Proteomes" id="UP000289738">
    <property type="component" value="Chromosome A08"/>
</dbReference>
<evidence type="ECO:0008006" key="5">
    <source>
        <dbReference type="Google" id="ProtNLM"/>
    </source>
</evidence>
<name>A0A445BRX2_ARAHY</name>
<evidence type="ECO:0000313" key="4">
    <source>
        <dbReference type="Proteomes" id="UP000289738"/>
    </source>
</evidence>
<organism evidence="3 4">
    <name type="scientific">Arachis hypogaea</name>
    <name type="common">Peanut</name>
    <dbReference type="NCBI Taxonomy" id="3818"/>
    <lineage>
        <taxon>Eukaryota</taxon>
        <taxon>Viridiplantae</taxon>
        <taxon>Streptophyta</taxon>
        <taxon>Embryophyta</taxon>
        <taxon>Tracheophyta</taxon>
        <taxon>Spermatophyta</taxon>
        <taxon>Magnoliopsida</taxon>
        <taxon>eudicotyledons</taxon>
        <taxon>Gunneridae</taxon>
        <taxon>Pentapetalae</taxon>
        <taxon>rosids</taxon>
        <taxon>fabids</taxon>
        <taxon>Fabales</taxon>
        <taxon>Fabaceae</taxon>
        <taxon>Papilionoideae</taxon>
        <taxon>50 kb inversion clade</taxon>
        <taxon>dalbergioids sensu lato</taxon>
        <taxon>Dalbergieae</taxon>
        <taxon>Pterocarpus clade</taxon>
        <taxon>Arachis</taxon>
    </lineage>
</organism>
<keyword evidence="4" id="KW-1185">Reference proteome</keyword>
<dbReference type="GO" id="GO:0016740">
    <property type="term" value="F:transferase activity"/>
    <property type="evidence" value="ECO:0007669"/>
    <property type="project" value="UniProtKB-KW"/>
</dbReference>
<dbReference type="PANTHER" id="PTHR11907">
    <property type="entry name" value="AMIDOPHOSPHORIBOSYLTRANSFERASE"/>
    <property type="match status" value="1"/>
</dbReference>
<comment type="caution">
    <text evidence="3">The sequence shown here is derived from an EMBL/GenBank/DDBJ whole genome shotgun (WGS) entry which is preliminary data.</text>
</comment>
<dbReference type="SUPFAM" id="SSF53271">
    <property type="entry name" value="PRTase-like"/>
    <property type="match status" value="1"/>
</dbReference>
<dbReference type="Gene3D" id="3.40.50.2020">
    <property type="match status" value="1"/>
</dbReference>
<evidence type="ECO:0000313" key="3">
    <source>
        <dbReference type="EMBL" id="RYR41434.1"/>
    </source>
</evidence>
<proteinExistence type="predicted"/>
<sequence>MRIACPPIIGSCYYGVDPPTSEKLISNRMSGVDQIRDFIGCDSLAFLPLDSLTSSFGPHSSNFCYACFSGVYPLPLDPNAFGSGIQHASLQPHPNYQEPNIVTL</sequence>
<dbReference type="Gene3D" id="3.60.20.10">
    <property type="entry name" value="Glutamine Phosphoribosylpyrophosphate, subunit 1, domain 1"/>
    <property type="match status" value="1"/>
</dbReference>
<evidence type="ECO:0000256" key="2">
    <source>
        <dbReference type="ARBA" id="ARBA00022962"/>
    </source>
</evidence>
<dbReference type="InterPro" id="IPR029057">
    <property type="entry name" value="PRTase-like"/>
</dbReference>
<evidence type="ECO:0000256" key="1">
    <source>
        <dbReference type="ARBA" id="ARBA00022679"/>
    </source>
</evidence>
<keyword evidence="2" id="KW-0315">Glutamine amidotransferase</keyword>
<accession>A0A445BRX2</accession>
<gene>
    <name evidence="3" type="ORF">Ahy_A08g037824</name>
</gene>
<dbReference type="AlphaFoldDB" id="A0A445BRX2"/>
<dbReference type="EMBL" id="SDMP01000008">
    <property type="protein sequence ID" value="RYR41434.1"/>
    <property type="molecule type" value="Genomic_DNA"/>
</dbReference>
<protein>
    <recommendedName>
        <fullName evidence="5">Amidophosphoribosyltransferase</fullName>
    </recommendedName>
</protein>